<dbReference type="InterPro" id="IPR051861">
    <property type="entry name" value="NET_actin-binding_domain"/>
</dbReference>
<name>A0ABR2PQR7_9ROSI</name>
<evidence type="ECO:0000256" key="2">
    <source>
        <dbReference type="ARBA" id="ARBA00038006"/>
    </source>
</evidence>
<keyword evidence="7" id="KW-1185">Reference proteome</keyword>
<protein>
    <recommendedName>
        <fullName evidence="5">NAB domain-containing protein</fullName>
    </recommendedName>
</protein>
<feature type="coiled-coil region" evidence="3">
    <location>
        <begin position="250"/>
        <end position="354"/>
    </location>
</feature>
<dbReference type="Proteomes" id="UP001396334">
    <property type="component" value="Unassembled WGS sequence"/>
</dbReference>
<gene>
    <name evidence="6" type="ORF">V6N11_009278</name>
</gene>
<keyword evidence="1 3" id="KW-0175">Coiled coil</keyword>
<comment type="similarity">
    <text evidence="2">Belongs to the NET family.</text>
</comment>
<feature type="domain" description="NAB" evidence="5">
    <location>
        <begin position="1"/>
        <end position="58"/>
    </location>
</feature>
<organism evidence="6 7">
    <name type="scientific">Hibiscus sabdariffa</name>
    <name type="common">roselle</name>
    <dbReference type="NCBI Taxonomy" id="183260"/>
    <lineage>
        <taxon>Eukaryota</taxon>
        <taxon>Viridiplantae</taxon>
        <taxon>Streptophyta</taxon>
        <taxon>Embryophyta</taxon>
        <taxon>Tracheophyta</taxon>
        <taxon>Spermatophyta</taxon>
        <taxon>Magnoliopsida</taxon>
        <taxon>eudicotyledons</taxon>
        <taxon>Gunneridae</taxon>
        <taxon>Pentapetalae</taxon>
        <taxon>rosids</taxon>
        <taxon>malvids</taxon>
        <taxon>Malvales</taxon>
        <taxon>Malvaceae</taxon>
        <taxon>Malvoideae</taxon>
        <taxon>Hibiscus</taxon>
    </lineage>
</organism>
<comment type="caution">
    <text evidence="6">The sequence shown here is derived from an EMBL/GenBank/DDBJ whole genome shotgun (WGS) entry which is preliminary data.</text>
</comment>
<dbReference type="PANTHER" id="PTHR32258">
    <property type="entry name" value="PROTEIN NETWORKED 4A"/>
    <property type="match status" value="1"/>
</dbReference>
<feature type="region of interest" description="Disordered" evidence="4">
    <location>
        <begin position="62"/>
        <end position="97"/>
    </location>
</feature>
<evidence type="ECO:0000259" key="5">
    <source>
        <dbReference type="PROSITE" id="PS51774"/>
    </source>
</evidence>
<evidence type="ECO:0000313" key="7">
    <source>
        <dbReference type="Proteomes" id="UP001396334"/>
    </source>
</evidence>
<evidence type="ECO:0000256" key="3">
    <source>
        <dbReference type="SAM" id="Coils"/>
    </source>
</evidence>
<evidence type="ECO:0000313" key="6">
    <source>
        <dbReference type="EMBL" id="KAK8990586.1"/>
    </source>
</evidence>
<dbReference type="PANTHER" id="PTHR32258:SF3">
    <property type="entry name" value="PROTEIN NETWORKED 4A"/>
    <property type="match status" value="1"/>
</dbReference>
<dbReference type="Pfam" id="PF07765">
    <property type="entry name" value="KIP1"/>
    <property type="match status" value="1"/>
</dbReference>
<accession>A0ABR2PQR7</accession>
<dbReference type="Gene3D" id="1.10.287.1490">
    <property type="match status" value="1"/>
</dbReference>
<dbReference type="InterPro" id="IPR011684">
    <property type="entry name" value="NAB"/>
</dbReference>
<evidence type="ECO:0000256" key="1">
    <source>
        <dbReference type="ARBA" id="ARBA00023054"/>
    </source>
</evidence>
<proteinExistence type="inferred from homology"/>
<evidence type="ECO:0000256" key="4">
    <source>
        <dbReference type="SAM" id="MobiDB-lite"/>
    </source>
</evidence>
<sequence>MDRRVKKMLKLIEEDADSFAKKAEMYYKKRPELITQVEAFYRMYHSLAQRYDHLTEELRKNIPPDLQSQGSGIPDIGSDLPPRCPSPDHRPSRRKSVPRAAGFDVFLASGGNSSHVYPREGDKSSSSTNSELEFDDYSVYTGNEGDQGVSGKMAELEIGLNEMKEKLRMLEEESVERGTQIDHSDLLARIREYEEEMKIANERIQLSEDKITSLKIELQKYKQLRTADSESWIEGSVKMDKPDPIEVNQTLELENKISVLEKENQHVNNKMQALLEEFSITKEMLKGSENENASLKLEKKQFYGTIQDLQGQLDTAQREILELKLELAERSNCIKVLNEDIETSKSERNGLMSEMYSLKAKVSSREVRIVQMDIQLHQLHMEHVKVIAKAEAAQKLEEELLSRVKELEDEIKRQRITILEGAESKREAIRQLCLTIEDYRNGYHTLRRAFIGNKRIPVLTT</sequence>
<feature type="coiled-coil region" evidence="3">
    <location>
        <begin position="390"/>
        <end position="417"/>
    </location>
</feature>
<dbReference type="PROSITE" id="PS51774">
    <property type="entry name" value="NAB"/>
    <property type="match status" value="1"/>
</dbReference>
<feature type="coiled-coil region" evidence="3">
    <location>
        <begin position="153"/>
        <end position="224"/>
    </location>
</feature>
<dbReference type="EMBL" id="JBBPBN010000054">
    <property type="protein sequence ID" value="KAK8990586.1"/>
    <property type="molecule type" value="Genomic_DNA"/>
</dbReference>
<reference evidence="6 7" key="1">
    <citation type="journal article" date="2024" name="G3 (Bethesda)">
        <title>Genome assembly of Hibiscus sabdariffa L. provides insights into metabolisms of medicinal natural products.</title>
        <authorList>
            <person name="Kim T."/>
        </authorList>
    </citation>
    <scope>NUCLEOTIDE SEQUENCE [LARGE SCALE GENOMIC DNA]</scope>
    <source>
        <strain evidence="6">TK-2024</strain>
        <tissue evidence="6">Old leaves</tissue>
    </source>
</reference>